<reference evidence="2 3" key="2">
    <citation type="submission" date="2007-09" db="EMBL/GenBank/DDBJ databases">
        <authorList>
            <person name="Fulton L."/>
            <person name="Clifton S."/>
            <person name="Fulton B."/>
            <person name="Xu J."/>
            <person name="Minx P."/>
            <person name="Pepin K.H."/>
            <person name="Johnson M."/>
            <person name="Thiruvilangam P."/>
            <person name="Bhonagiri V."/>
            <person name="Nash W.E."/>
            <person name="Mardis E.R."/>
            <person name="Wilson R.K."/>
        </authorList>
    </citation>
    <scope>NUCLEOTIDE SEQUENCE [LARGE SCALE GENOMIC DNA]</scope>
    <source>
        <strain evidence="2 3">M21/2</strain>
    </source>
</reference>
<organism evidence="2 3">
    <name type="scientific">Faecalibacterium prausnitzii M21/2</name>
    <dbReference type="NCBI Taxonomy" id="411485"/>
    <lineage>
        <taxon>Bacteria</taxon>
        <taxon>Bacillati</taxon>
        <taxon>Bacillota</taxon>
        <taxon>Clostridia</taxon>
        <taxon>Eubacteriales</taxon>
        <taxon>Oscillospiraceae</taxon>
        <taxon>Faecalibacterium</taxon>
    </lineage>
</organism>
<dbReference type="HOGENOM" id="CLU_1530337_0_0_9"/>
<sequence length="175" mass="19349">MHNSILKQAIGLILCSALLLASFSVYAFAAKEPQSTNPSSATVSFGVQTAQFIESRTEITADGTQRQYGTLAFSFEIESASFEAHLPIILKKLPDGSTQYETAADWFSVQAKPNRNATLPAAQQEAVPHWYVEQVQCTVYESNTDPARLILTVQGVLQDENWNRVPFSGSSEYYF</sequence>
<dbReference type="AlphaFoldDB" id="A8S9I1"/>
<evidence type="ECO:0000313" key="2">
    <source>
        <dbReference type="EMBL" id="EDP22253.1"/>
    </source>
</evidence>
<evidence type="ECO:0000256" key="1">
    <source>
        <dbReference type="SAM" id="SignalP"/>
    </source>
</evidence>
<feature type="signal peptide" evidence="1">
    <location>
        <begin position="1"/>
        <end position="27"/>
    </location>
</feature>
<proteinExistence type="predicted"/>
<keyword evidence="1" id="KW-0732">Signal</keyword>
<name>A8S9I1_9FIRM</name>
<dbReference type="EMBL" id="ABED02000022">
    <property type="protein sequence ID" value="EDP22253.1"/>
    <property type="molecule type" value="Genomic_DNA"/>
</dbReference>
<comment type="caution">
    <text evidence="2">The sequence shown here is derived from an EMBL/GenBank/DDBJ whole genome shotgun (WGS) entry which is preliminary data.</text>
</comment>
<gene>
    <name evidence="2" type="ORF">FAEPRAM212_01064</name>
</gene>
<accession>A8S9I1</accession>
<reference evidence="2 3" key="1">
    <citation type="submission" date="2007-09" db="EMBL/GenBank/DDBJ databases">
        <title>Draft genome sequence of Faecalibacterium prausnitzii M21/2.</title>
        <authorList>
            <person name="Sudarsanam P."/>
            <person name="Ley R."/>
            <person name="Guruge J."/>
            <person name="Turnbaugh P.J."/>
            <person name="Mahowald M."/>
            <person name="Liep D."/>
            <person name="Gordon J."/>
        </authorList>
    </citation>
    <scope>NUCLEOTIDE SEQUENCE [LARGE SCALE GENOMIC DNA]</scope>
    <source>
        <strain evidence="2 3">M21/2</strain>
    </source>
</reference>
<protein>
    <submittedName>
        <fullName evidence="2">Uncharacterized protein</fullName>
    </submittedName>
</protein>
<dbReference type="Proteomes" id="UP000005945">
    <property type="component" value="Unassembled WGS sequence"/>
</dbReference>
<feature type="chain" id="PRO_5039284994" evidence="1">
    <location>
        <begin position="28"/>
        <end position="175"/>
    </location>
</feature>
<evidence type="ECO:0000313" key="3">
    <source>
        <dbReference type="Proteomes" id="UP000005945"/>
    </source>
</evidence>